<comment type="caution">
    <text evidence="2">The sequence shown here is derived from an EMBL/GenBank/DDBJ whole genome shotgun (WGS) entry which is preliminary data.</text>
</comment>
<name>A0A9P6JHZ7_9AGAR</name>
<dbReference type="EMBL" id="MU158010">
    <property type="protein sequence ID" value="KAF9521629.1"/>
    <property type="molecule type" value="Genomic_DNA"/>
</dbReference>
<gene>
    <name evidence="2" type="ORF">CPB83DRAFT_841118</name>
</gene>
<feature type="compositionally biased region" description="Polar residues" evidence="1">
    <location>
        <begin position="1"/>
        <end position="12"/>
    </location>
</feature>
<accession>A0A9P6JHZ7</accession>
<keyword evidence="3" id="KW-1185">Reference proteome</keyword>
<proteinExistence type="predicted"/>
<evidence type="ECO:0000313" key="3">
    <source>
        <dbReference type="Proteomes" id="UP000807306"/>
    </source>
</evidence>
<dbReference type="AlphaFoldDB" id="A0A9P6JHZ7"/>
<reference evidence="2" key="1">
    <citation type="submission" date="2020-11" db="EMBL/GenBank/DDBJ databases">
        <authorList>
            <consortium name="DOE Joint Genome Institute"/>
            <person name="Ahrendt S."/>
            <person name="Riley R."/>
            <person name="Andreopoulos W."/>
            <person name="Labutti K."/>
            <person name="Pangilinan J."/>
            <person name="Ruiz-Duenas F.J."/>
            <person name="Barrasa J.M."/>
            <person name="Sanchez-Garcia M."/>
            <person name="Camarero S."/>
            <person name="Miyauchi S."/>
            <person name="Serrano A."/>
            <person name="Linde D."/>
            <person name="Babiker R."/>
            <person name="Drula E."/>
            <person name="Ayuso-Fernandez I."/>
            <person name="Pacheco R."/>
            <person name="Padilla G."/>
            <person name="Ferreira P."/>
            <person name="Barriuso J."/>
            <person name="Kellner H."/>
            <person name="Castanera R."/>
            <person name="Alfaro M."/>
            <person name="Ramirez L."/>
            <person name="Pisabarro A.G."/>
            <person name="Kuo A."/>
            <person name="Tritt A."/>
            <person name="Lipzen A."/>
            <person name="He G."/>
            <person name="Yan M."/>
            <person name="Ng V."/>
            <person name="Cullen D."/>
            <person name="Martin F."/>
            <person name="Rosso M.-N."/>
            <person name="Henrissat B."/>
            <person name="Hibbett D."/>
            <person name="Martinez A.T."/>
            <person name="Grigoriev I.V."/>
        </authorList>
    </citation>
    <scope>NUCLEOTIDE SEQUENCE</scope>
    <source>
        <strain evidence="2">CBS 506.95</strain>
    </source>
</reference>
<protein>
    <submittedName>
        <fullName evidence="2">Uncharacterized protein</fullName>
    </submittedName>
</protein>
<dbReference type="OrthoDB" id="3251057at2759"/>
<sequence length="182" mass="20833">MKTAATESNNTPRHQEAQDDISDDGIWKKTDEEILRLQLLKWCAPGYSHFDILVQRIPADNNKPKKLRFKLTCKYDPVNHLPIFKDRVGSGKDGTTNMNRSIEKCEIRRGVKTNSHAARLQSGYNMAALELIWANGCCPGNRRPSTSPSYSSSVTLLLYFLDVPPMQWLRQAFYRNWLSQST</sequence>
<dbReference type="Proteomes" id="UP000807306">
    <property type="component" value="Unassembled WGS sequence"/>
</dbReference>
<feature type="region of interest" description="Disordered" evidence="1">
    <location>
        <begin position="1"/>
        <end position="23"/>
    </location>
</feature>
<evidence type="ECO:0000313" key="2">
    <source>
        <dbReference type="EMBL" id="KAF9521629.1"/>
    </source>
</evidence>
<organism evidence="2 3">
    <name type="scientific">Crepidotus variabilis</name>
    <dbReference type="NCBI Taxonomy" id="179855"/>
    <lineage>
        <taxon>Eukaryota</taxon>
        <taxon>Fungi</taxon>
        <taxon>Dikarya</taxon>
        <taxon>Basidiomycota</taxon>
        <taxon>Agaricomycotina</taxon>
        <taxon>Agaricomycetes</taxon>
        <taxon>Agaricomycetidae</taxon>
        <taxon>Agaricales</taxon>
        <taxon>Agaricineae</taxon>
        <taxon>Crepidotaceae</taxon>
        <taxon>Crepidotus</taxon>
    </lineage>
</organism>
<evidence type="ECO:0000256" key="1">
    <source>
        <dbReference type="SAM" id="MobiDB-lite"/>
    </source>
</evidence>